<feature type="compositionally biased region" description="Basic and acidic residues" evidence="1">
    <location>
        <begin position="28"/>
        <end position="37"/>
    </location>
</feature>
<reference evidence="2" key="1">
    <citation type="submission" date="2020-08" db="EMBL/GenBank/DDBJ databases">
        <title>Ramlibacter sp. GTP1 16S ribosomal RNA gene genome sequencing and assembly.</title>
        <authorList>
            <person name="Kang M."/>
        </authorList>
    </citation>
    <scope>NUCLEOTIDE SEQUENCE</scope>
    <source>
        <strain evidence="2">GTP1</strain>
    </source>
</reference>
<keyword evidence="3" id="KW-1185">Reference proteome</keyword>
<proteinExistence type="predicted"/>
<dbReference type="EMBL" id="JACORU010000004">
    <property type="protein sequence ID" value="MBC5765396.1"/>
    <property type="molecule type" value="Genomic_DNA"/>
</dbReference>
<feature type="region of interest" description="Disordered" evidence="1">
    <location>
        <begin position="17"/>
        <end position="45"/>
    </location>
</feature>
<sequence>MSDAANRLAASRMAIVDQVHRRQRRHDPRHDEAHPNEEPAWIDEPPPAPGAGWLGRVQHALRMWWRYHPAHMAVDVAAPILHGYARRKPVQLLAISAGVGAAIMFLRPWKLVSLTTIAIAIVKSSQLSNVVLSALSAADFEHDQQRPEWADPRR</sequence>
<name>A0A923S2I8_9BURK</name>
<accession>A0A923S2I8</accession>
<dbReference type="Proteomes" id="UP000596827">
    <property type="component" value="Unassembled WGS sequence"/>
</dbReference>
<evidence type="ECO:0000313" key="2">
    <source>
        <dbReference type="EMBL" id="MBC5765396.1"/>
    </source>
</evidence>
<evidence type="ECO:0000256" key="1">
    <source>
        <dbReference type="SAM" id="MobiDB-lite"/>
    </source>
</evidence>
<dbReference type="AlphaFoldDB" id="A0A923S2I8"/>
<dbReference type="RefSeq" id="WP_187081870.1">
    <property type="nucleotide sequence ID" value="NZ_JACORU010000004.1"/>
</dbReference>
<comment type="caution">
    <text evidence="2">The sequence shown here is derived from an EMBL/GenBank/DDBJ whole genome shotgun (WGS) entry which is preliminary data.</text>
</comment>
<organism evidence="2 3">
    <name type="scientific">Ramlibacter albus</name>
    <dbReference type="NCBI Taxonomy" id="2079448"/>
    <lineage>
        <taxon>Bacteria</taxon>
        <taxon>Pseudomonadati</taxon>
        <taxon>Pseudomonadota</taxon>
        <taxon>Betaproteobacteria</taxon>
        <taxon>Burkholderiales</taxon>
        <taxon>Comamonadaceae</taxon>
        <taxon>Ramlibacter</taxon>
    </lineage>
</organism>
<evidence type="ECO:0000313" key="3">
    <source>
        <dbReference type="Proteomes" id="UP000596827"/>
    </source>
</evidence>
<gene>
    <name evidence="2" type="ORF">H8R02_13090</name>
</gene>
<protein>
    <submittedName>
        <fullName evidence="2">Uncharacterized protein</fullName>
    </submittedName>
</protein>